<gene>
    <name evidence="2" type="ORF">AVDCRST_MAG01-01-4917</name>
</gene>
<accession>A0A6J4R2T2</accession>
<feature type="non-terminal residue" evidence="2">
    <location>
        <position position="22"/>
    </location>
</feature>
<evidence type="ECO:0000256" key="1">
    <source>
        <dbReference type="SAM" id="MobiDB-lite"/>
    </source>
</evidence>
<feature type="compositionally biased region" description="Basic residues" evidence="1">
    <location>
        <begin position="1"/>
        <end position="12"/>
    </location>
</feature>
<dbReference type="AlphaFoldDB" id="A0A6J4R2T2"/>
<feature type="region of interest" description="Disordered" evidence="1">
    <location>
        <begin position="1"/>
        <end position="22"/>
    </location>
</feature>
<reference evidence="2" key="1">
    <citation type="submission" date="2020-02" db="EMBL/GenBank/DDBJ databases">
        <authorList>
            <person name="Meier V. D."/>
        </authorList>
    </citation>
    <scope>NUCLEOTIDE SEQUENCE</scope>
    <source>
        <strain evidence="2">AVDCRST_MAG01</strain>
    </source>
</reference>
<name>A0A6J4R2T2_9ACTN</name>
<evidence type="ECO:0000313" key="2">
    <source>
        <dbReference type="EMBL" id="CAA9453914.1"/>
    </source>
</evidence>
<dbReference type="EMBL" id="CADCUW010000642">
    <property type="protein sequence ID" value="CAA9453914.1"/>
    <property type="molecule type" value="Genomic_DNA"/>
</dbReference>
<organism evidence="2">
    <name type="scientific">uncultured Rubrobacteraceae bacterium</name>
    <dbReference type="NCBI Taxonomy" id="349277"/>
    <lineage>
        <taxon>Bacteria</taxon>
        <taxon>Bacillati</taxon>
        <taxon>Actinomycetota</taxon>
        <taxon>Rubrobacteria</taxon>
        <taxon>Rubrobacterales</taxon>
        <taxon>Rubrobacteraceae</taxon>
        <taxon>environmental samples</taxon>
    </lineage>
</organism>
<proteinExistence type="predicted"/>
<sequence length="22" mass="2357">PRYARRGGRRGRGGTDGNGRAL</sequence>
<protein>
    <submittedName>
        <fullName evidence="2">Uncharacterized protein</fullName>
    </submittedName>
</protein>
<feature type="non-terminal residue" evidence="2">
    <location>
        <position position="1"/>
    </location>
</feature>